<evidence type="ECO:0000313" key="2">
    <source>
        <dbReference type="Proteomes" id="UP001474421"/>
    </source>
</evidence>
<evidence type="ECO:0000313" key="1">
    <source>
        <dbReference type="EMBL" id="KAK9395725.1"/>
    </source>
</evidence>
<gene>
    <name evidence="1" type="ORF">NXF25_019086</name>
</gene>
<dbReference type="Proteomes" id="UP001474421">
    <property type="component" value="Unassembled WGS sequence"/>
</dbReference>
<dbReference type="InterPro" id="IPR012337">
    <property type="entry name" value="RNaseH-like_sf"/>
</dbReference>
<proteinExistence type="predicted"/>
<protein>
    <submittedName>
        <fullName evidence="1">Tf2-1: Tf2-1</fullName>
    </submittedName>
</protein>
<comment type="caution">
    <text evidence="1">The sequence shown here is derived from an EMBL/GenBank/DDBJ whole genome shotgun (WGS) entry which is preliminary data.</text>
</comment>
<reference evidence="1 2" key="1">
    <citation type="journal article" date="2024" name="Proc. Natl. Acad. Sci. U.S.A.">
        <title>The genetic regulatory architecture and epigenomic basis for age-related changes in rattlesnake venom.</title>
        <authorList>
            <person name="Hogan M.P."/>
            <person name="Holding M.L."/>
            <person name="Nystrom G.S."/>
            <person name="Colston T.J."/>
            <person name="Bartlett D.A."/>
            <person name="Mason A.J."/>
            <person name="Ellsworth S.A."/>
            <person name="Rautsaw R.M."/>
            <person name="Lawrence K.C."/>
            <person name="Strickland J.L."/>
            <person name="He B."/>
            <person name="Fraser P."/>
            <person name="Margres M.J."/>
            <person name="Gilbert D.M."/>
            <person name="Gibbs H.L."/>
            <person name="Parkinson C.L."/>
            <person name="Rokyta D.R."/>
        </authorList>
    </citation>
    <scope>NUCLEOTIDE SEQUENCE [LARGE SCALE GENOMIC DNA]</scope>
    <source>
        <strain evidence="1">DRR0105</strain>
    </source>
</reference>
<organism evidence="1 2">
    <name type="scientific">Crotalus adamanteus</name>
    <name type="common">Eastern diamondback rattlesnake</name>
    <dbReference type="NCBI Taxonomy" id="8729"/>
    <lineage>
        <taxon>Eukaryota</taxon>
        <taxon>Metazoa</taxon>
        <taxon>Chordata</taxon>
        <taxon>Craniata</taxon>
        <taxon>Vertebrata</taxon>
        <taxon>Euteleostomi</taxon>
        <taxon>Lepidosauria</taxon>
        <taxon>Squamata</taxon>
        <taxon>Bifurcata</taxon>
        <taxon>Unidentata</taxon>
        <taxon>Episquamata</taxon>
        <taxon>Toxicofera</taxon>
        <taxon>Serpentes</taxon>
        <taxon>Colubroidea</taxon>
        <taxon>Viperidae</taxon>
        <taxon>Crotalinae</taxon>
        <taxon>Crotalus</taxon>
    </lineage>
</organism>
<dbReference type="InterPro" id="IPR036397">
    <property type="entry name" value="RNaseH_sf"/>
</dbReference>
<name>A0AAW1B1N8_CROAD</name>
<dbReference type="SUPFAM" id="SSF53098">
    <property type="entry name" value="Ribonuclease H-like"/>
    <property type="match status" value="1"/>
</dbReference>
<accession>A0AAW1B1N8</accession>
<dbReference type="AlphaFoldDB" id="A0AAW1B1N8"/>
<keyword evidence="2" id="KW-1185">Reference proteome</keyword>
<dbReference type="Gene3D" id="3.30.420.10">
    <property type="entry name" value="Ribonuclease H-like superfamily/Ribonuclease H"/>
    <property type="match status" value="1"/>
</dbReference>
<sequence length="82" mass="9635">MIEQYLRSYVMYQQTDWVDLLPFAEVAYNNTVHNSTGFTPFQIVQGMEFVPIPEWPQGVESTHTPQTWMVQIVELWGQVREA</sequence>
<dbReference type="GO" id="GO:0003676">
    <property type="term" value="F:nucleic acid binding"/>
    <property type="evidence" value="ECO:0007669"/>
    <property type="project" value="InterPro"/>
</dbReference>
<dbReference type="EMBL" id="JAOTOJ010000009">
    <property type="protein sequence ID" value="KAK9395725.1"/>
    <property type="molecule type" value="Genomic_DNA"/>
</dbReference>